<dbReference type="PROSITE" id="PS51459">
    <property type="entry name" value="FIDO"/>
    <property type="match status" value="1"/>
</dbReference>
<feature type="domain" description="Fido" evidence="3">
    <location>
        <begin position="114"/>
        <end position="284"/>
    </location>
</feature>
<evidence type="ECO:0000256" key="1">
    <source>
        <dbReference type="PIRSR" id="PIRSR640198-1"/>
    </source>
</evidence>
<reference evidence="4 5" key="1">
    <citation type="submission" date="2016-11" db="EMBL/GenBank/DDBJ databases">
        <authorList>
            <person name="Jaros S."/>
            <person name="Januszkiewicz K."/>
            <person name="Wedrychowicz H."/>
        </authorList>
    </citation>
    <scope>NUCLEOTIDE SEQUENCE [LARGE SCALE GENOMIC DNA]</scope>
    <source>
        <strain evidence="4 5">DSM 21986</strain>
    </source>
</reference>
<organism evidence="4 5">
    <name type="scientific">Fodinibius roseus</name>
    <dbReference type="NCBI Taxonomy" id="1194090"/>
    <lineage>
        <taxon>Bacteria</taxon>
        <taxon>Pseudomonadati</taxon>
        <taxon>Balneolota</taxon>
        <taxon>Balneolia</taxon>
        <taxon>Balneolales</taxon>
        <taxon>Balneolaceae</taxon>
        <taxon>Fodinibius</taxon>
    </lineage>
</organism>
<dbReference type="PANTHER" id="PTHR13504">
    <property type="entry name" value="FIDO DOMAIN-CONTAINING PROTEIN DDB_G0283145"/>
    <property type="match status" value="1"/>
</dbReference>
<evidence type="ECO:0000313" key="5">
    <source>
        <dbReference type="Proteomes" id="UP000184041"/>
    </source>
</evidence>
<dbReference type="InterPro" id="IPR040198">
    <property type="entry name" value="Fido_containing"/>
</dbReference>
<name>A0A1M5HSN8_9BACT</name>
<feature type="binding site" evidence="2">
    <location>
        <begin position="160"/>
        <end position="163"/>
    </location>
    <ligand>
        <name>ATP</name>
        <dbReference type="ChEBI" id="CHEBI:30616"/>
    </ligand>
</feature>
<accession>A0A1M5HSN8</accession>
<keyword evidence="2" id="KW-0067">ATP-binding</keyword>
<proteinExistence type="predicted"/>
<dbReference type="STRING" id="1194090.SAMN05443144_1214"/>
<protein>
    <submittedName>
        <fullName evidence="4">Fic family protein</fullName>
    </submittedName>
</protein>
<dbReference type="Gene3D" id="1.10.3290.10">
    <property type="entry name" value="Fido-like domain"/>
    <property type="match status" value="1"/>
</dbReference>
<evidence type="ECO:0000313" key="4">
    <source>
        <dbReference type="EMBL" id="SHG18940.1"/>
    </source>
</evidence>
<dbReference type="GO" id="GO:0005524">
    <property type="term" value="F:ATP binding"/>
    <property type="evidence" value="ECO:0007669"/>
    <property type="project" value="UniProtKB-KW"/>
</dbReference>
<keyword evidence="2" id="KW-0547">Nucleotide-binding</keyword>
<dbReference type="Pfam" id="PF02661">
    <property type="entry name" value="Fic"/>
    <property type="match status" value="1"/>
</dbReference>
<keyword evidence="5" id="KW-1185">Reference proteome</keyword>
<dbReference type="EMBL" id="FQUS01000021">
    <property type="protein sequence ID" value="SHG18940.1"/>
    <property type="molecule type" value="Genomic_DNA"/>
</dbReference>
<dbReference type="InterPro" id="IPR036597">
    <property type="entry name" value="Fido-like_dom_sf"/>
</dbReference>
<evidence type="ECO:0000256" key="2">
    <source>
        <dbReference type="PIRSR" id="PIRSR640198-2"/>
    </source>
</evidence>
<dbReference type="OrthoDB" id="9813719at2"/>
<dbReference type="InterPro" id="IPR003812">
    <property type="entry name" value="Fido"/>
</dbReference>
<dbReference type="AlphaFoldDB" id="A0A1M5HSN8"/>
<feature type="active site" evidence="1">
    <location>
        <position position="207"/>
    </location>
</feature>
<sequence length="401" mass="46269">MFENPREMEPMFPKRNGPLVDLAMEVHSEAAALRRSLHKITRQSIAGLLRHINSYYSNLIEGHHTHPKDIERAVRKDYDTDPESRALQKLSEAHIEVQKDIEKRLAEEKELKICSKEFICWIHKTFYDRVPEGFREIKAPNSDDVLVMESGQLRDRLVSVGRHTPPKSESLESFLNRFNSAYNPDDLHGSKKLIAVAASHHRLAWIHPFLDGNGRVARLFSHAYMKKANIESHGLWTISRGLAKRRENYQQFLAIADSSRQGDYDGRGNLSDKGLRRFCEFFLETCLDQVLFMGELLDLDNLQNRINGYVNQRSQNMLPGEDELRVEAKYVLREVMLRGEVPRGEAKHITGLGDRTARKLISQLEDEELVVSKSHRSPIRFNIPEKVVGQYFPNLYPEGMI</sequence>
<dbReference type="RefSeq" id="WP_073067059.1">
    <property type="nucleotide sequence ID" value="NZ_FQUS01000021.1"/>
</dbReference>
<gene>
    <name evidence="4" type="ORF">SAMN05443144_1214</name>
</gene>
<dbReference type="Proteomes" id="UP000184041">
    <property type="component" value="Unassembled WGS sequence"/>
</dbReference>
<evidence type="ECO:0000259" key="3">
    <source>
        <dbReference type="PROSITE" id="PS51459"/>
    </source>
</evidence>
<dbReference type="PANTHER" id="PTHR13504:SF38">
    <property type="entry name" value="FIDO DOMAIN-CONTAINING PROTEIN"/>
    <property type="match status" value="1"/>
</dbReference>
<dbReference type="SUPFAM" id="SSF140931">
    <property type="entry name" value="Fic-like"/>
    <property type="match status" value="1"/>
</dbReference>
<feature type="binding site" evidence="2">
    <location>
        <begin position="211"/>
        <end position="218"/>
    </location>
    <ligand>
        <name>ATP</name>
        <dbReference type="ChEBI" id="CHEBI:30616"/>
    </ligand>
</feature>